<dbReference type="GO" id="GO:0004022">
    <property type="term" value="F:alcohol dehydrogenase (NAD+) activity"/>
    <property type="evidence" value="ECO:0007669"/>
    <property type="project" value="UniProtKB-ARBA"/>
</dbReference>
<dbReference type="FunFam" id="3.40.50.1970:FF:000003">
    <property type="entry name" value="Alcohol dehydrogenase, iron-containing"/>
    <property type="match status" value="1"/>
</dbReference>
<evidence type="ECO:0000259" key="2">
    <source>
        <dbReference type="Pfam" id="PF00465"/>
    </source>
</evidence>
<gene>
    <name evidence="4" type="ORF">SMD44_04409</name>
</gene>
<evidence type="ECO:0000259" key="3">
    <source>
        <dbReference type="Pfam" id="PF25137"/>
    </source>
</evidence>
<dbReference type="AlphaFoldDB" id="A0A1Z1WET2"/>
<dbReference type="CDD" id="cd08182">
    <property type="entry name" value="HEPD"/>
    <property type="match status" value="1"/>
</dbReference>
<dbReference type="PANTHER" id="PTHR11496:SF83">
    <property type="entry name" value="HYDROXYACID-OXOACID TRANSHYDROGENASE, MITOCHONDRIAL"/>
    <property type="match status" value="1"/>
</dbReference>
<evidence type="ECO:0000256" key="1">
    <source>
        <dbReference type="ARBA" id="ARBA00023002"/>
    </source>
</evidence>
<name>A0A1Z1WET2_9ACTN</name>
<dbReference type="InterPro" id="IPR035873">
    <property type="entry name" value="PhpC"/>
</dbReference>
<dbReference type="PANTHER" id="PTHR11496">
    <property type="entry name" value="ALCOHOL DEHYDROGENASE"/>
    <property type="match status" value="1"/>
</dbReference>
<dbReference type="InterPro" id="IPR001670">
    <property type="entry name" value="ADH_Fe/GldA"/>
</dbReference>
<dbReference type="EMBL" id="CP021748">
    <property type="protein sequence ID" value="ARX84951.1"/>
    <property type="molecule type" value="Genomic_DNA"/>
</dbReference>
<dbReference type="RefSeq" id="WP_051811053.1">
    <property type="nucleotide sequence ID" value="NZ_CP021748.1"/>
</dbReference>
<proteinExistence type="predicted"/>
<dbReference type="eggNOG" id="COG1454">
    <property type="taxonomic scope" value="Bacteria"/>
</dbReference>
<feature type="domain" description="Fe-containing alcohol dehydrogenase-like C-terminal" evidence="3">
    <location>
        <begin position="194"/>
        <end position="389"/>
    </location>
</feature>
<reference evidence="4 5" key="1">
    <citation type="submission" date="2017-05" db="EMBL/GenBank/DDBJ databases">
        <title>Streptomyces alboflavus Genome sequencing and assembly.</title>
        <authorList>
            <person name="Wang Y."/>
            <person name="Du B."/>
            <person name="Ding Y."/>
            <person name="Liu H."/>
            <person name="Hou Q."/>
            <person name="Liu K."/>
            <person name="Wang C."/>
            <person name="Yao L."/>
        </authorList>
    </citation>
    <scope>NUCLEOTIDE SEQUENCE [LARGE SCALE GENOMIC DNA]</scope>
    <source>
        <strain evidence="4 5">MDJK44</strain>
    </source>
</reference>
<evidence type="ECO:0000313" key="5">
    <source>
        <dbReference type="Proteomes" id="UP000195880"/>
    </source>
</evidence>
<dbReference type="GO" id="GO:0046872">
    <property type="term" value="F:metal ion binding"/>
    <property type="evidence" value="ECO:0007669"/>
    <property type="project" value="InterPro"/>
</dbReference>
<dbReference type="Proteomes" id="UP000195880">
    <property type="component" value="Chromosome"/>
</dbReference>
<dbReference type="Pfam" id="PF25137">
    <property type="entry name" value="ADH_Fe_C"/>
    <property type="match status" value="1"/>
</dbReference>
<sequence length="391" mass="40394">MAADPGGHGAQAASGARRGVEVVFGAGAVRRLDAMVDSRGARRVLVVATEGGLRRAGFGHWLDSPRHHVFSGFRPNPVLDDVLAGCALRDRVAPDLVVGLGGGSAMDVAKMVRALPADGAAARACLGAGADPLPAAGDLVLVPTTSGTGSEVTQFATVYDGERKFSFDHPTAAATCSVVDPELTATCPAEVTTSCAMDALCHAVESLWARRSQEGSRADALRALGALTGPLGDGVKDTSAAVREQLARAAIDAGRAINVTRTTAAHAFAYRLTSHHGVPHGVACLLNLQWLFAYNTERSGTHCEDDRGPAHVRAQLDAVAAAFGLDPVGVPGRLGELLTQSGWSSRLSDYGLTEGQLPEYVAAGLGSTARAANNPVRLDESLVLRALRAVC</sequence>
<keyword evidence="1" id="KW-0560">Oxidoreductase</keyword>
<dbReference type="OrthoDB" id="323926at2"/>
<dbReference type="STRING" id="67267.GCA_000716675_04290"/>
<dbReference type="GO" id="GO:0017000">
    <property type="term" value="P:antibiotic biosynthetic process"/>
    <property type="evidence" value="ECO:0007669"/>
    <property type="project" value="InterPro"/>
</dbReference>
<dbReference type="Pfam" id="PF00465">
    <property type="entry name" value="Fe-ADH"/>
    <property type="match status" value="1"/>
</dbReference>
<protein>
    <submittedName>
        <fullName evidence="4">Uncharacterized protein</fullName>
    </submittedName>
</protein>
<dbReference type="InterPro" id="IPR056798">
    <property type="entry name" value="ADH_Fe_C"/>
</dbReference>
<evidence type="ECO:0000313" key="4">
    <source>
        <dbReference type="EMBL" id="ARX84951.1"/>
    </source>
</evidence>
<feature type="domain" description="Alcohol dehydrogenase iron-type/glycerol dehydrogenase GldA" evidence="2">
    <location>
        <begin position="21"/>
        <end position="181"/>
    </location>
</feature>
<dbReference type="SUPFAM" id="SSF56796">
    <property type="entry name" value="Dehydroquinate synthase-like"/>
    <property type="match status" value="1"/>
</dbReference>
<accession>A0A1Z1WET2</accession>
<dbReference type="KEGG" id="salf:SMD44_04409"/>
<dbReference type="InterPro" id="IPR039697">
    <property type="entry name" value="Alcohol_dehydrogenase_Fe"/>
</dbReference>
<keyword evidence="5" id="KW-1185">Reference proteome</keyword>
<dbReference type="Gene3D" id="3.40.50.1970">
    <property type="match status" value="1"/>
</dbReference>
<organism evidence="4 5">
    <name type="scientific">Streptomyces alboflavus</name>
    <dbReference type="NCBI Taxonomy" id="67267"/>
    <lineage>
        <taxon>Bacteria</taxon>
        <taxon>Bacillati</taxon>
        <taxon>Actinomycetota</taxon>
        <taxon>Actinomycetes</taxon>
        <taxon>Kitasatosporales</taxon>
        <taxon>Streptomycetaceae</taxon>
        <taxon>Streptomyces</taxon>
    </lineage>
</organism>
<dbReference type="Gene3D" id="1.20.1090.10">
    <property type="entry name" value="Dehydroquinate synthase-like - alpha domain"/>
    <property type="match status" value="1"/>
</dbReference>